<evidence type="ECO:0000313" key="4">
    <source>
        <dbReference type="Proteomes" id="UP000627369"/>
    </source>
</evidence>
<gene>
    <name evidence="3" type="ORF">GCM10017772_04930</name>
</gene>
<proteinExistence type="predicted"/>
<dbReference type="GO" id="GO:0003677">
    <property type="term" value="F:DNA binding"/>
    <property type="evidence" value="ECO:0007669"/>
    <property type="project" value="InterPro"/>
</dbReference>
<organism evidence="3 4">
    <name type="scientific">Promicromonospora soli</name>
    <dbReference type="NCBI Taxonomy" id="2035533"/>
    <lineage>
        <taxon>Bacteria</taxon>
        <taxon>Bacillati</taxon>
        <taxon>Actinomycetota</taxon>
        <taxon>Actinomycetes</taxon>
        <taxon>Micrococcales</taxon>
        <taxon>Promicromonosporaceae</taxon>
        <taxon>Promicromonospora</taxon>
    </lineage>
</organism>
<reference evidence="3" key="2">
    <citation type="submission" date="2020-09" db="EMBL/GenBank/DDBJ databases">
        <authorList>
            <person name="Sun Q."/>
            <person name="Zhou Y."/>
        </authorList>
    </citation>
    <scope>NUCLEOTIDE SEQUENCE</scope>
    <source>
        <strain evidence="3">CGMCC 4.7398</strain>
    </source>
</reference>
<reference evidence="3" key="1">
    <citation type="journal article" date="2014" name="Int. J. Syst. Evol. Microbiol.">
        <title>Complete genome sequence of Corynebacterium casei LMG S-19264T (=DSM 44701T), isolated from a smear-ripened cheese.</title>
        <authorList>
            <consortium name="US DOE Joint Genome Institute (JGI-PGF)"/>
            <person name="Walter F."/>
            <person name="Albersmeier A."/>
            <person name="Kalinowski J."/>
            <person name="Ruckert C."/>
        </authorList>
    </citation>
    <scope>NUCLEOTIDE SEQUENCE</scope>
    <source>
        <strain evidence="3">CGMCC 4.7398</strain>
    </source>
</reference>
<evidence type="ECO:0000313" key="3">
    <source>
        <dbReference type="EMBL" id="GHH65906.1"/>
    </source>
</evidence>
<dbReference type="Pfam" id="PF18367">
    <property type="entry name" value="Rv2175c_C"/>
    <property type="match status" value="1"/>
</dbReference>
<dbReference type="AlphaFoldDB" id="A0A919FHT1"/>
<name>A0A919FHT1_9MICO</name>
<evidence type="ECO:0000259" key="2">
    <source>
        <dbReference type="Pfam" id="PF21531"/>
    </source>
</evidence>
<accession>A0A919FHT1</accession>
<comment type="caution">
    <text evidence="3">The sequence shown here is derived from an EMBL/GenBank/DDBJ whole genome shotgun (WGS) entry which is preliminary data.</text>
</comment>
<dbReference type="InterPro" id="IPR041098">
    <property type="entry name" value="Rv2175c_C"/>
</dbReference>
<dbReference type="Pfam" id="PF21531">
    <property type="entry name" value="Rv2175c_wHTH"/>
    <property type="match status" value="1"/>
</dbReference>
<protein>
    <submittedName>
        <fullName evidence="3">Transcriptional regulator</fullName>
    </submittedName>
</protein>
<evidence type="ECO:0000259" key="1">
    <source>
        <dbReference type="Pfam" id="PF18367"/>
    </source>
</evidence>
<keyword evidence="4" id="KW-1185">Reference proteome</keyword>
<sequence>MTTDAPEETPMACSDPLPDRCRAPSRRLVAYSSGVTDLDALVGEWLTLPDLAEALDIEVGKARGLVRDQHVVGIKRGERTTFQVPAAFVLPDVEGRPGIIPTLRGTVIVLSDAGFTEEEILEWLFTPNDELGERPVDALINGKRAAVRRVAQTQL</sequence>
<dbReference type="Proteomes" id="UP000627369">
    <property type="component" value="Unassembled WGS sequence"/>
</dbReference>
<dbReference type="InterPro" id="IPR048576">
    <property type="entry name" value="Rv2175c_wHTH"/>
</dbReference>
<feature type="domain" description="Rv2175c C-terminal" evidence="1">
    <location>
        <begin position="101"/>
        <end position="153"/>
    </location>
</feature>
<feature type="domain" description="DNA-binding protein Rv2175c wHTH" evidence="2">
    <location>
        <begin position="44"/>
        <end position="88"/>
    </location>
</feature>
<dbReference type="EMBL" id="BNAS01000001">
    <property type="protein sequence ID" value="GHH65906.1"/>
    <property type="molecule type" value="Genomic_DNA"/>
</dbReference>